<dbReference type="Proteomes" id="UP000053097">
    <property type="component" value="Unassembled WGS sequence"/>
</dbReference>
<accession>A0A026VW14</accession>
<protein>
    <submittedName>
        <fullName evidence="2">Uncharacterized protein</fullName>
    </submittedName>
</protein>
<evidence type="ECO:0000313" key="3">
    <source>
        <dbReference type="EMBL" id="RLU22334.1"/>
    </source>
</evidence>
<gene>
    <name evidence="3" type="ORF">DMN91_004612</name>
    <name evidence="2" type="ORF">X777_17018</name>
</gene>
<evidence type="ECO:0000313" key="4">
    <source>
        <dbReference type="Proteomes" id="UP000053097"/>
    </source>
</evidence>
<sequence length="226" mass="24633">MRPIVRHLSGKTLLRFHDNVTLQFLLTLVVTAVTARPSLYEGHGLGADEPKLISQSIHLREVPTKVIKVTKTVAIKVPVPYPVKVPHHIPFPVPVKHPVAVPVPQIVKVPQHVPVPVEKPVPVELHQQVPLVVSKPVPIPHPIPVPHPVTLTRPVFIPVPKAIPIPHSNYDDGGLIAGGGGDEHIGHETANYSSYSVNVQSHGVHDQQDGDQAHFQPSQPDYSAEH</sequence>
<dbReference type="EMBL" id="KK107979">
    <property type="protein sequence ID" value="EZA47019.1"/>
    <property type="molecule type" value="Genomic_DNA"/>
</dbReference>
<dbReference type="STRING" id="2015173.A0A026VW14"/>
<evidence type="ECO:0000256" key="1">
    <source>
        <dbReference type="SAM" id="MobiDB-lite"/>
    </source>
</evidence>
<reference evidence="3" key="3">
    <citation type="submission" date="2018-07" db="EMBL/GenBank/DDBJ databases">
        <authorList>
            <person name="Mckenzie S.K."/>
            <person name="Kronauer D.J.C."/>
        </authorList>
    </citation>
    <scope>NUCLEOTIDE SEQUENCE</scope>
    <source>
        <strain evidence="3">Clonal line C1</strain>
    </source>
</reference>
<name>A0A026VW14_OOCBI</name>
<proteinExistence type="predicted"/>
<feature type="region of interest" description="Disordered" evidence="1">
    <location>
        <begin position="202"/>
        <end position="226"/>
    </location>
</feature>
<feature type="compositionally biased region" description="Polar residues" evidence="1">
    <location>
        <begin position="215"/>
        <end position="226"/>
    </location>
</feature>
<keyword evidence="4" id="KW-1185">Reference proteome</keyword>
<evidence type="ECO:0000313" key="5">
    <source>
        <dbReference type="Proteomes" id="UP000279307"/>
    </source>
</evidence>
<reference evidence="2 4" key="1">
    <citation type="journal article" date="2014" name="Curr. Biol.">
        <title>The genome of the clonal raider ant Cerapachys biroi.</title>
        <authorList>
            <person name="Oxley P.R."/>
            <person name="Ji L."/>
            <person name="Fetter-Pruneda I."/>
            <person name="McKenzie S.K."/>
            <person name="Li C."/>
            <person name="Hu H."/>
            <person name="Zhang G."/>
            <person name="Kronauer D.J."/>
        </authorList>
    </citation>
    <scope>NUCLEOTIDE SEQUENCE [LARGE SCALE GENOMIC DNA]</scope>
</reference>
<dbReference type="AlphaFoldDB" id="A0A026VW14"/>
<dbReference type="EMBL" id="QOIP01000005">
    <property type="protein sequence ID" value="RLU22334.1"/>
    <property type="molecule type" value="Genomic_DNA"/>
</dbReference>
<dbReference type="Proteomes" id="UP000279307">
    <property type="component" value="Chromosome 5"/>
</dbReference>
<organism evidence="2 4">
    <name type="scientific">Ooceraea biroi</name>
    <name type="common">Clonal raider ant</name>
    <name type="synonym">Cerapachys biroi</name>
    <dbReference type="NCBI Taxonomy" id="2015173"/>
    <lineage>
        <taxon>Eukaryota</taxon>
        <taxon>Metazoa</taxon>
        <taxon>Ecdysozoa</taxon>
        <taxon>Arthropoda</taxon>
        <taxon>Hexapoda</taxon>
        <taxon>Insecta</taxon>
        <taxon>Pterygota</taxon>
        <taxon>Neoptera</taxon>
        <taxon>Endopterygota</taxon>
        <taxon>Hymenoptera</taxon>
        <taxon>Apocrita</taxon>
        <taxon>Aculeata</taxon>
        <taxon>Formicoidea</taxon>
        <taxon>Formicidae</taxon>
        <taxon>Dorylinae</taxon>
        <taxon>Ooceraea</taxon>
    </lineage>
</organism>
<feature type="compositionally biased region" description="Basic and acidic residues" evidence="1">
    <location>
        <begin position="203"/>
        <end position="212"/>
    </location>
</feature>
<dbReference type="OrthoDB" id="7698612at2759"/>
<evidence type="ECO:0000313" key="2">
    <source>
        <dbReference type="EMBL" id="EZA47019.1"/>
    </source>
</evidence>
<reference evidence="3 5" key="2">
    <citation type="journal article" date="2018" name="Genome Res.">
        <title>The genomic architecture and molecular evolution of ant odorant receptors.</title>
        <authorList>
            <person name="McKenzie S.K."/>
            <person name="Kronauer D.J.C."/>
        </authorList>
    </citation>
    <scope>NUCLEOTIDE SEQUENCE [LARGE SCALE GENOMIC DNA]</scope>
    <source>
        <strain evidence="3">Clonal line C1</strain>
    </source>
</reference>
<dbReference type="OMA" id="VKVPHHI"/>